<dbReference type="SUPFAM" id="SSF51735">
    <property type="entry name" value="NAD(P)-binding Rossmann-fold domains"/>
    <property type="match status" value="1"/>
</dbReference>
<protein>
    <submittedName>
        <fullName evidence="4">Dehydrogenase</fullName>
    </submittedName>
</protein>
<dbReference type="Gene3D" id="3.40.50.720">
    <property type="entry name" value="NAD(P)-binding Rossmann-like Domain"/>
    <property type="match status" value="1"/>
</dbReference>
<evidence type="ECO:0000313" key="5">
    <source>
        <dbReference type="Proteomes" id="UP001519332"/>
    </source>
</evidence>
<organism evidence="4 5">
    <name type="scientific">Kibdelosporangium banguiense</name>
    <dbReference type="NCBI Taxonomy" id="1365924"/>
    <lineage>
        <taxon>Bacteria</taxon>
        <taxon>Bacillati</taxon>
        <taxon>Actinomycetota</taxon>
        <taxon>Actinomycetes</taxon>
        <taxon>Pseudonocardiales</taxon>
        <taxon>Pseudonocardiaceae</taxon>
        <taxon>Kibdelosporangium</taxon>
    </lineage>
</organism>
<evidence type="ECO:0000313" key="4">
    <source>
        <dbReference type="EMBL" id="MBP2321466.1"/>
    </source>
</evidence>
<comment type="caution">
    <text evidence="4">The sequence shown here is derived from an EMBL/GenBank/DDBJ whole genome shotgun (WGS) entry which is preliminary data.</text>
</comment>
<feature type="domain" description="GFO/IDH/MocA-like oxidoreductase" evidence="3">
    <location>
        <begin position="162"/>
        <end position="240"/>
    </location>
</feature>
<feature type="domain" description="Gfo/Idh/MocA-like oxidoreductase N-terminal" evidence="2">
    <location>
        <begin position="5"/>
        <end position="118"/>
    </location>
</feature>
<evidence type="ECO:0000259" key="3">
    <source>
        <dbReference type="Pfam" id="PF22725"/>
    </source>
</evidence>
<dbReference type="EMBL" id="JAGINW010000001">
    <property type="protein sequence ID" value="MBP2321466.1"/>
    <property type="molecule type" value="Genomic_DNA"/>
</dbReference>
<sequence length="299" mass="31897">MDEQLRVGLIGAGNWAQRIHAPGLANHPGVRFTSVWARRRDAAESVAHSYCAEIADDPSSLIDSVDAVAFAVPPAVQAELALQAVKAGKHVIVEKPLAASLGEAERLAGAIADAGVASLVALIRRFAHETVEWLDDLRSHGGWVGGNAQWMSGALLSDDYVNSAWRHESGALLDIGPHVIDLMDAALGQVTDVVAATRGPLDLWHILLAHAGGATSTITMSLKMPLRPTVVDFSVYGDYGYRRLPGRVGPADQCYAALLDDFVAMVHSDTTSHPCDAQRGLHLQRLIATITERTRTLAG</sequence>
<dbReference type="InterPro" id="IPR036291">
    <property type="entry name" value="NAD(P)-bd_dom_sf"/>
</dbReference>
<dbReference type="Gene3D" id="3.30.360.10">
    <property type="entry name" value="Dihydrodipicolinate Reductase, domain 2"/>
    <property type="match status" value="1"/>
</dbReference>
<gene>
    <name evidence="4" type="ORF">JOF56_001851</name>
</gene>
<dbReference type="RefSeq" id="WP_209636352.1">
    <property type="nucleotide sequence ID" value="NZ_JAGINW010000001.1"/>
</dbReference>
<dbReference type="InterPro" id="IPR000683">
    <property type="entry name" value="Gfo/Idh/MocA-like_OxRdtase_N"/>
</dbReference>
<evidence type="ECO:0000259" key="2">
    <source>
        <dbReference type="Pfam" id="PF01408"/>
    </source>
</evidence>
<proteinExistence type="predicted"/>
<dbReference type="Pfam" id="PF22725">
    <property type="entry name" value="GFO_IDH_MocA_C3"/>
    <property type="match status" value="1"/>
</dbReference>
<dbReference type="InterPro" id="IPR055170">
    <property type="entry name" value="GFO_IDH_MocA-like_dom"/>
</dbReference>
<dbReference type="PANTHER" id="PTHR43818:SF11">
    <property type="entry name" value="BCDNA.GH03377"/>
    <property type="match status" value="1"/>
</dbReference>
<evidence type="ECO:0000256" key="1">
    <source>
        <dbReference type="ARBA" id="ARBA00023002"/>
    </source>
</evidence>
<keyword evidence="1" id="KW-0560">Oxidoreductase</keyword>
<dbReference type="InterPro" id="IPR050463">
    <property type="entry name" value="Gfo/Idh/MocA_oxidrdct_glycsds"/>
</dbReference>
<dbReference type="SUPFAM" id="SSF55347">
    <property type="entry name" value="Glyceraldehyde-3-phosphate dehydrogenase-like, C-terminal domain"/>
    <property type="match status" value="1"/>
</dbReference>
<name>A0ABS4TAL7_9PSEU</name>
<dbReference type="Proteomes" id="UP001519332">
    <property type="component" value="Unassembled WGS sequence"/>
</dbReference>
<accession>A0ABS4TAL7</accession>
<dbReference type="PANTHER" id="PTHR43818">
    <property type="entry name" value="BCDNA.GH03377"/>
    <property type="match status" value="1"/>
</dbReference>
<reference evidence="4 5" key="1">
    <citation type="submission" date="2021-03" db="EMBL/GenBank/DDBJ databases">
        <title>Sequencing the genomes of 1000 actinobacteria strains.</title>
        <authorList>
            <person name="Klenk H.-P."/>
        </authorList>
    </citation>
    <scope>NUCLEOTIDE SEQUENCE [LARGE SCALE GENOMIC DNA]</scope>
    <source>
        <strain evidence="4 5">DSM 46670</strain>
    </source>
</reference>
<keyword evidence="5" id="KW-1185">Reference proteome</keyword>
<dbReference type="Pfam" id="PF01408">
    <property type="entry name" value="GFO_IDH_MocA"/>
    <property type="match status" value="1"/>
</dbReference>